<dbReference type="Pfam" id="PF02525">
    <property type="entry name" value="Flavodoxin_2"/>
    <property type="match status" value="1"/>
</dbReference>
<protein>
    <recommendedName>
        <fullName evidence="6">FMN dependent NADH:quinone oxidoreductase</fullName>
        <ecNumber evidence="6">1.6.5.-</ecNumber>
    </recommendedName>
    <alternativeName>
        <fullName evidence="6">Azo-dye reductase</fullName>
    </alternativeName>
    <alternativeName>
        <fullName evidence="6">FMN-dependent NADH-azo compound oxidoreductase</fullName>
    </alternativeName>
    <alternativeName>
        <fullName evidence="6">FMN-dependent NADH-azoreductase</fullName>
        <ecNumber evidence="6">1.7.1.17</ecNumber>
    </alternativeName>
</protein>
<sequence length="221" mass="25702">MKKLLYIPVNTKPEEMSTSKFVGRQFIKSFIKKYPEYEVEELDICNEYIPELNHRYFKGRGDIVSGSDYEALSEEDKKAVDRINELCNQFISADVYVIAAPMWSSLFPPRLKMYIDCVIQNNKAIKVTPEEVRGLLDDKERKMLYIQSSGGTYPRIFSWKIDHGANYLHDIFKFVGIDKFEKLLVEGVDMPSVGKHEALEKAFKEIDNLVDKMAIRELVKR</sequence>
<accession>A0ABW8TB45</accession>
<evidence type="ECO:0000256" key="6">
    <source>
        <dbReference type="HAMAP-Rule" id="MF_01216"/>
    </source>
</evidence>
<comment type="cofactor">
    <cofactor evidence="6">
        <name>FMN</name>
        <dbReference type="ChEBI" id="CHEBI:58210"/>
    </cofactor>
    <text evidence="6">Binds 1 FMN per subunit.</text>
</comment>
<dbReference type="Proteomes" id="UP001623592">
    <property type="component" value="Unassembled WGS sequence"/>
</dbReference>
<dbReference type="InterPro" id="IPR029039">
    <property type="entry name" value="Flavoprotein-like_sf"/>
</dbReference>
<dbReference type="HAMAP" id="MF_01216">
    <property type="entry name" value="Azoreductase_type1"/>
    <property type="match status" value="1"/>
</dbReference>
<name>A0ABW8TB45_9CLOT</name>
<evidence type="ECO:0000259" key="7">
    <source>
        <dbReference type="Pfam" id="PF02525"/>
    </source>
</evidence>
<keyword evidence="9" id="KW-1185">Reference proteome</keyword>
<evidence type="ECO:0000256" key="5">
    <source>
        <dbReference type="ARBA" id="ARBA00048542"/>
    </source>
</evidence>
<comment type="similarity">
    <text evidence="6">Belongs to the azoreductase type 1 family.</text>
</comment>
<dbReference type="EMBL" id="JBJIAA010000001">
    <property type="protein sequence ID" value="MFL0248932.1"/>
    <property type="molecule type" value="Genomic_DNA"/>
</dbReference>
<comment type="function">
    <text evidence="6">Quinone reductase that provides resistance to thiol-specific stress caused by electrophilic quinones.</text>
</comment>
<gene>
    <name evidence="6" type="primary">azoR</name>
    <name evidence="8" type="ORF">ACJDT4_00735</name>
</gene>
<dbReference type="PANTHER" id="PTHR43741:SF4">
    <property type="entry name" value="FMN-DEPENDENT NADH:QUINONE OXIDOREDUCTASE"/>
    <property type="match status" value="1"/>
</dbReference>
<dbReference type="Gene3D" id="3.40.50.360">
    <property type="match status" value="1"/>
</dbReference>
<comment type="caution">
    <text evidence="8">The sequence shown here is derived from an EMBL/GenBank/DDBJ whole genome shotgun (WGS) entry which is preliminary data.</text>
</comment>
<keyword evidence="3 6" id="KW-0560">Oxidoreductase</keyword>
<dbReference type="InterPro" id="IPR023048">
    <property type="entry name" value="NADH:quinone_OxRdtase_FMN_depd"/>
</dbReference>
<dbReference type="PANTHER" id="PTHR43741">
    <property type="entry name" value="FMN-DEPENDENT NADH-AZOREDUCTASE 1"/>
    <property type="match status" value="1"/>
</dbReference>
<keyword evidence="4 6" id="KW-0520">NAD</keyword>
<dbReference type="EC" id="1.6.5.-" evidence="6"/>
<evidence type="ECO:0000256" key="2">
    <source>
        <dbReference type="ARBA" id="ARBA00022643"/>
    </source>
</evidence>
<evidence type="ECO:0000313" key="9">
    <source>
        <dbReference type="Proteomes" id="UP001623592"/>
    </source>
</evidence>
<comment type="function">
    <text evidence="6">Also exhibits azoreductase activity. Catalyzes the reductive cleavage of the azo bond in aromatic azo compounds to the corresponding amines.</text>
</comment>
<proteinExistence type="inferred from homology"/>
<keyword evidence="1 6" id="KW-0285">Flavoprotein</keyword>
<dbReference type="EC" id="1.7.1.17" evidence="6"/>
<organism evidence="8 9">
    <name type="scientific">Clostridium neuense</name>
    <dbReference type="NCBI Taxonomy" id="1728934"/>
    <lineage>
        <taxon>Bacteria</taxon>
        <taxon>Bacillati</taxon>
        <taxon>Bacillota</taxon>
        <taxon>Clostridia</taxon>
        <taxon>Eubacteriales</taxon>
        <taxon>Clostridiaceae</taxon>
        <taxon>Clostridium</taxon>
    </lineage>
</organism>
<feature type="binding site" evidence="6">
    <location>
        <begin position="17"/>
        <end position="19"/>
    </location>
    <ligand>
        <name>FMN</name>
        <dbReference type="ChEBI" id="CHEBI:58210"/>
    </ligand>
</feature>
<dbReference type="SUPFAM" id="SSF52218">
    <property type="entry name" value="Flavoproteins"/>
    <property type="match status" value="1"/>
</dbReference>
<evidence type="ECO:0000256" key="4">
    <source>
        <dbReference type="ARBA" id="ARBA00023027"/>
    </source>
</evidence>
<reference evidence="8 9" key="1">
    <citation type="submission" date="2024-11" db="EMBL/GenBank/DDBJ databases">
        <authorList>
            <person name="Heng Y.C."/>
            <person name="Lim A.C.H."/>
            <person name="Lee J.K.Y."/>
            <person name="Kittelmann S."/>
        </authorList>
    </citation>
    <scope>NUCLEOTIDE SEQUENCE [LARGE SCALE GENOMIC DNA]</scope>
    <source>
        <strain evidence="8 9">WILCCON 0114</strain>
    </source>
</reference>
<dbReference type="RefSeq" id="WP_406785610.1">
    <property type="nucleotide sequence ID" value="NZ_JBJIAA010000001.1"/>
</dbReference>
<dbReference type="InterPro" id="IPR003680">
    <property type="entry name" value="Flavodoxin_fold"/>
</dbReference>
<comment type="catalytic activity">
    <reaction evidence="5">
        <text>N,N-dimethyl-1,4-phenylenediamine + anthranilate + 2 NAD(+) = 2-(4-dimethylaminophenyl)diazenylbenzoate + 2 NADH + 2 H(+)</text>
        <dbReference type="Rhea" id="RHEA:55872"/>
        <dbReference type="ChEBI" id="CHEBI:15378"/>
        <dbReference type="ChEBI" id="CHEBI:15783"/>
        <dbReference type="ChEBI" id="CHEBI:16567"/>
        <dbReference type="ChEBI" id="CHEBI:57540"/>
        <dbReference type="ChEBI" id="CHEBI:57945"/>
        <dbReference type="ChEBI" id="CHEBI:71579"/>
        <dbReference type="EC" id="1.7.1.17"/>
    </reaction>
    <physiologicalReaction direction="right-to-left" evidence="5">
        <dbReference type="Rhea" id="RHEA:55874"/>
    </physiologicalReaction>
</comment>
<feature type="binding site" evidence="6">
    <location>
        <begin position="148"/>
        <end position="151"/>
    </location>
    <ligand>
        <name>FMN</name>
        <dbReference type="ChEBI" id="CHEBI:58210"/>
    </ligand>
</feature>
<evidence type="ECO:0000313" key="8">
    <source>
        <dbReference type="EMBL" id="MFL0248932.1"/>
    </source>
</evidence>
<dbReference type="InterPro" id="IPR050104">
    <property type="entry name" value="FMN-dep_NADH:Q_OxRdtase_AzoR1"/>
</dbReference>
<comment type="catalytic activity">
    <reaction evidence="6">
        <text>2 a quinone + NADH + H(+) = 2 a 1,4-benzosemiquinone + NAD(+)</text>
        <dbReference type="Rhea" id="RHEA:65952"/>
        <dbReference type="ChEBI" id="CHEBI:15378"/>
        <dbReference type="ChEBI" id="CHEBI:57540"/>
        <dbReference type="ChEBI" id="CHEBI:57945"/>
        <dbReference type="ChEBI" id="CHEBI:132124"/>
        <dbReference type="ChEBI" id="CHEBI:134225"/>
    </reaction>
</comment>
<evidence type="ECO:0000256" key="3">
    <source>
        <dbReference type="ARBA" id="ARBA00023002"/>
    </source>
</evidence>
<comment type="caution">
    <text evidence="6">Lacks conserved residue(s) required for the propagation of feature annotation.</text>
</comment>
<comment type="subunit">
    <text evidence="6">Homodimer.</text>
</comment>
<keyword evidence="2 6" id="KW-0288">FMN</keyword>
<evidence type="ECO:0000256" key="1">
    <source>
        <dbReference type="ARBA" id="ARBA00022630"/>
    </source>
</evidence>
<feature type="domain" description="Flavodoxin-like fold" evidence="7">
    <location>
        <begin position="2"/>
        <end position="208"/>
    </location>
</feature>